<dbReference type="AlphaFoldDB" id="A0A402AYQ7"/>
<name>A0A402AYQ7_9CHLR</name>
<evidence type="ECO:0000313" key="3">
    <source>
        <dbReference type="Proteomes" id="UP000287188"/>
    </source>
</evidence>
<accession>A0A402AYQ7</accession>
<reference evidence="3" key="1">
    <citation type="submission" date="2018-12" db="EMBL/GenBank/DDBJ databases">
        <title>Tengunoibacter tsumagoiensis gen. nov., sp. nov., Dictyobacter kobayashii sp. nov., D. alpinus sp. nov., and D. joshuensis sp. nov. and description of Dictyobacteraceae fam. nov. within the order Ktedonobacterales isolated from Tengu-no-mugimeshi.</title>
        <authorList>
            <person name="Wang C.M."/>
            <person name="Zheng Y."/>
            <person name="Sakai Y."/>
            <person name="Toyoda A."/>
            <person name="Minakuchi Y."/>
            <person name="Abe K."/>
            <person name="Yokota A."/>
            <person name="Yabe S."/>
        </authorList>
    </citation>
    <scope>NUCLEOTIDE SEQUENCE [LARGE SCALE GENOMIC DNA]</scope>
    <source>
        <strain evidence="3">Uno11</strain>
    </source>
</reference>
<keyword evidence="1" id="KW-1133">Transmembrane helix</keyword>
<evidence type="ECO:0000256" key="1">
    <source>
        <dbReference type="SAM" id="Phobius"/>
    </source>
</evidence>
<protein>
    <submittedName>
        <fullName evidence="2">Uncharacterized protein</fullName>
    </submittedName>
</protein>
<organism evidence="2 3">
    <name type="scientific">Dictyobacter kobayashii</name>
    <dbReference type="NCBI Taxonomy" id="2014872"/>
    <lineage>
        <taxon>Bacteria</taxon>
        <taxon>Bacillati</taxon>
        <taxon>Chloroflexota</taxon>
        <taxon>Ktedonobacteria</taxon>
        <taxon>Ktedonobacterales</taxon>
        <taxon>Dictyobacteraceae</taxon>
        <taxon>Dictyobacter</taxon>
    </lineage>
</organism>
<comment type="caution">
    <text evidence="2">The sequence shown here is derived from an EMBL/GenBank/DDBJ whole genome shotgun (WGS) entry which is preliminary data.</text>
</comment>
<keyword evidence="1" id="KW-0472">Membrane</keyword>
<dbReference type="Proteomes" id="UP000287188">
    <property type="component" value="Unassembled WGS sequence"/>
</dbReference>
<gene>
    <name evidence="2" type="ORF">KDK_80340</name>
</gene>
<dbReference type="EMBL" id="BIFS01000002">
    <property type="protein sequence ID" value="GCE24234.1"/>
    <property type="molecule type" value="Genomic_DNA"/>
</dbReference>
<feature type="transmembrane region" description="Helical" evidence="1">
    <location>
        <begin position="26"/>
        <end position="43"/>
    </location>
</feature>
<keyword evidence="3" id="KW-1185">Reference proteome</keyword>
<evidence type="ECO:0000313" key="2">
    <source>
        <dbReference type="EMBL" id="GCE24234.1"/>
    </source>
</evidence>
<sequence>MLLAILLFFSFDLLFMVAINLIKRLWWEIQFLISIAGIGIFGVRADREILLRLPLQDAFALGWIIQSVLLLSEECLT</sequence>
<proteinExistence type="predicted"/>
<keyword evidence="1" id="KW-0812">Transmembrane</keyword>